<evidence type="ECO:0000313" key="2">
    <source>
        <dbReference type="EMBL" id="MCY9698468.1"/>
    </source>
</evidence>
<feature type="transmembrane region" description="Helical" evidence="1">
    <location>
        <begin position="36"/>
        <end position="57"/>
    </location>
</feature>
<name>A0ABT4GQH8_9BACL</name>
<keyword evidence="3" id="KW-1185">Reference proteome</keyword>
<protein>
    <submittedName>
        <fullName evidence="2">Uncharacterized protein</fullName>
    </submittedName>
</protein>
<evidence type="ECO:0000256" key="1">
    <source>
        <dbReference type="SAM" id="Phobius"/>
    </source>
</evidence>
<feature type="transmembrane region" description="Helical" evidence="1">
    <location>
        <begin position="7"/>
        <end position="24"/>
    </location>
</feature>
<sequence>MLRMLRRHAGIWIALLLIELIFLYEKIQSIGFSGSAIFFCILVISTLVVGATLINIYHNNKY</sequence>
<keyword evidence="1" id="KW-1133">Transmembrane helix</keyword>
<evidence type="ECO:0000313" key="3">
    <source>
        <dbReference type="Proteomes" id="UP001527099"/>
    </source>
</evidence>
<dbReference type="RefSeq" id="WP_268618879.1">
    <property type="nucleotide sequence ID" value="NZ_JAMDMX010000291.1"/>
</dbReference>
<dbReference type="EMBL" id="JAMDMX010000291">
    <property type="protein sequence ID" value="MCY9698468.1"/>
    <property type="molecule type" value="Genomic_DNA"/>
</dbReference>
<dbReference type="Proteomes" id="UP001527099">
    <property type="component" value="Unassembled WGS sequence"/>
</dbReference>
<comment type="caution">
    <text evidence="2">The sequence shown here is derived from an EMBL/GenBank/DDBJ whole genome shotgun (WGS) entry which is preliminary data.</text>
</comment>
<gene>
    <name evidence="2" type="ORF">M5X19_37395</name>
</gene>
<keyword evidence="1" id="KW-0812">Transmembrane</keyword>
<organism evidence="2 3">
    <name type="scientific">Paenibacillus alginolyticus</name>
    <dbReference type="NCBI Taxonomy" id="59839"/>
    <lineage>
        <taxon>Bacteria</taxon>
        <taxon>Bacillati</taxon>
        <taxon>Bacillota</taxon>
        <taxon>Bacilli</taxon>
        <taxon>Bacillales</taxon>
        <taxon>Paenibacillaceae</taxon>
        <taxon>Paenibacillus</taxon>
    </lineage>
</organism>
<reference evidence="2 3" key="1">
    <citation type="submission" date="2022-05" db="EMBL/GenBank/DDBJ databases">
        <title>Genome Sequencing of Bee-Associated Microbes.</title>
        <authorList>
            <person name="Dunlap C."/>
        </authorList>
    </citation>
    <scope>NUCLEOTIDE SEQUENCE [LARGE SCALE GENOMIC DNA]</scope>
    <source>
        <strain evidence="2 3">NRRL B-14421</strain>
    </source>
</reference>
<keyword evidence="1" id="KW-0472">Membrane</keyword>
<accession>A0ABT4GQH8</accession>
<feature type="non-terminal residue" evidence="2">
    <location>
        <position position="62"/>
    </location>
</feature>
<proteinExistence type="predicted"/>